<feature type="compositionally biased region" description="Pro residues" evidence="1">
    <location>
        <begin position="35"/>
        <end position="50"/>
    </location>
</feature>
<organism evidence="2 3">
    <name type="scientific">Steinernema glaseri</name>
    <dbReference type="NCBI Taxonomy" id="37863"/>
    <lineage>
        <taxon>Eukaryota</taxon>
        <taxon>Metazoa</taxon>
        <taxon>Ecdysozoa</taxon>
        <taxon>Nematoda</taxon>
        <taxon>Chromadorea</taxon>
        <taxon>Rhabditida</taxon>
        <taxon>Tylenchina</taxon>
        <taxon>Panagrolaimomorpha</taxon>
        <taxon>Strongyloidoidea</taxon>
        <taxon>Steinernematidae</taxon>
        <taxon>Steinernema</taxon>
    </lineage>
</organism>
<dbReference type="AlphaFoldDB" id="A0A1I8A7G1"/>
<dbReference type="WBParaSite" id="L893_g33448.t1">
    <property type="protein sequence ID" value="L893_g33448.t1"/>
    <property type="gene ID" value="L893_g33448"/>
</dbReference>
<feature type="region of interest" description="Disordered" evidence="1">
    <location>
        <begin position="464"/>
        <end position="483"/>
    </location>
</feature>
<proteinExistence type="predicted"/>
<feature type="compositionally biased region" description="Polar residues" evidence="1">
    <location>
        <begin position="60"/>
        <end position="71"/>
    </location>
</feature>
<sequence>MSSGPDHLQTSNGQNFAAYQQSYLSGWQNGAPQQQNPPPYQPGMMGPPPVLTANEHSFAPSGSQYMNNTPLGNGDPFAPSTSMAHSTQSGYIFTSDMINSAATSVVNGKSESIFAWHEQNVRASTSDGIEENGRSLKRKSSSNDSSAIPYSNGSASGMRPSSVHDLQHQNGKPMSSSMDDNPLRKMEKMTQESSLFQPPTKKPNCDYAAGIKDQDRNSKLERLNQMAQTLHMGMGSENMGMPMDKRGEHPMMMPPNQKMFMPGMPPQNMQRMPMQPPYAPGPGPNARGPGPPYFRAPGPPGMPQYHAPGMNGMPTMRPSGTPPMMPPHSGGPSMPGTNCPPPYPFPGPAGPVVNSPTYSAGYAPQPPMSGINSSGGPGFPPLMQNHPIDTMGAFPMNGPNQLASPRFPGPPDGMPLMMNAQFNGGGPGAPMGPPQMPPPNDMYNWQHVGFPQPLTNLDSRVPSQKVQYFPPNGQMPPQCAPTT</sequence>
<feature type="compositionally biased region" description="Polar residues" evidence="1">
    <location>
        <begin position="168"/>
        <end position="179"/>
    </location>
</feature>
<feature type="compositionally biased region" description="Basic and acidic residues" evidence="1">
    <location>
        <begin position="181"/>
        <end position="190"/>
    </location>
</feature>
<evidence type="ECO:0000256" key="1">
    <source>
        <dbReference type="SAM" id="MobiDB-lite"/>
    </source>
</evidence>
<feature type="region of interest" description="Disordered" evidence="1">
    <location>
        <begin position="122"/>
        <end position="218"/>
    </location>
</feature>
<dbReference type="Proteomes" id="UP000095287">
    <property type="component" value="Unplaced"/>
</dbReference>
<feature type="region of interest" description="Disordered" evidence="1">
    <location>
        <begin position="27"/>
        <end position="83"/>
    </location>
</feature>
<protein>
    <submittedName>
        <fullName evidence="3">PUM-HD domain-containing protein</fullName>
    </submittedName>
</protein>
<evidence type="ECO:0000313" key="2">
    <source>
        <dbReference type="Proteomes" id="UP000095287"/>
    </source>
</evidence>
<accession>A0A1I8A7G1</accession>
<name>A0A1I8A7G1_9BILA</name>
<evidence type="ECO:0000313" key="3">
    <source>
        <dbReference type="WBParaSite" id="L893_g33448.t1"/>
    </source>
</evidence>
<keyword evidence="2" id="KW-1185">Reference proteome</keyword>
<reference evidence="3" key="1">
    <citation type="submission" date="2016-11" db="UniProtKB">
        <authorList>
            <consortium name="WormBaseParasite"/>
        </authorList>
    </citation>
    <scope>IDENTIFICATION</scope>
</reference>